<name>A0A1H9F6X2_9GAMM</name>
<keyword evidence="10" id="KW-1185">Reference proteome</keyword>
<organism evidence="9 10">
    <name type="scientific">Rosenbergiella nectarea</name>
    <dbReference type="NCBI Taxonomy" id="988801"/>
    <lineage>
        <taxon>Bacteria</taxon>
        <taxon>Pseudomonadati</taxon>
        <taxon>Pseudomonadota</taxon>
        <taxon>Gammaproteobacteria</taxon>
        <taxon>Enterobacterales</taxon>
        <taxon>Erwiniaceae</taxon>
        <taxon>Rosenbergiella</taxon>
    </lineage>
</organism>
<accession>A0A1H9F6X2</accession>
<gene>
    <name evidence="9" type="ORF">SAMN05216522_102191</name>
</gene>
<dbReference type="InterPro" id="IPR004872">
    <property type="entry name" value="Lipoprotein_NlpA"/>
</dbReference>
<protein>
    <recommendedName>
        <fullName evidence="6">Lipoprotein</fullName>
    </recommendedName>
</protein>
<dbReference type="NCBIfam" id="TIGR00363">
    <property type="entry name" value="MetQ/NlpA family lipoprotein"/>
    <property type="match status" value="1"/>
</dbReference>
<evidence type="ECO:0000256" key="3">
    <source>
        <dbReference type="ARBA" id="ARBA00023136"/>
    </source>
</evidence>
<feature type="signal peptide" evidence="8">
    <location>
        <begin position="1"/>
        <end position="17"/>
    </location>
</feature>
<keyword evidence="3" id="KW-0472">Membrane</keyword>
<dbReference type="CDD" id="cd13598">
    <property type="entry name" value="PBP2_lipoprotein_IlpA_like"/>
    <property type="match status" value="1"/>
</dbReference>
<dbReference type="EMBL" id="FOGC01000002">
    <property type="protein sequence ID" value="SEQ33692.1"/>
    <property type="molecule type" value="Genomic_DNA"/>
</dbReference>
<proteinExistence type="inferred from homology"/>
<comment type="similarity">
    <text evidence="6">Belongs to the nlpA lipoprotein family.</text>
</comment>
<evidence type="ECO:0000256" key="8">
    <source>
        <dbReference type="SAM" id="SignalP"/>
    </source>
</evidence>
<feature type="chain" id="PRO_5017186030" description="Lipoprotein" evidence="8">
    <location>
        <begin position="18"/>
        <end position="267"/>
    </location>
</feature>
<keyword evidence="2 8" id="KW-0732">Signal</keyword>
<keyword evidence="5 6" id="KW-0449">Lipoprotein</keyword>
<dbReference type="PROSITE" id="PS51257">
    <property type="entry name" value="PROKAR_LIPOPROTEIN"/>
    <property type="match status" value="1"/>
</dbReference>
<dbReference type="PANTHER" id="PTHR30429:SF1">
    <property type="entry name" value="D-METHIONINE-BINDING LIPOPROTEIN METQ-RELATED"/>
    <property type="match status" value="1"/>
</dbReference>
<dbReference type="STRING" id="988801.SAMN05216522_102191"/>
<sequence length="267" mass="29038">MRHLKLLSLVVASCLLAACDKAPEDMSQIKVGVITGAEEQVAEVAKQVAKQKYGLTVELVSFSGSILPNDATNHGELDANVFQHRPFLAQDNAAHGYHLVAVGNTFVFPIAAYSRHIHSVTQLKDYATVAVPNDPTNLGRALLLLEKQGLLTLAPGKGLLPTTLDITQNPRHLTILQLEGAQLPHVLDDPKVAIAIISTTYIQQTGLSPLRDNLFIEDKHSPYVNIVVSRDDNRQAKNVQEFVRAYQSLEVAKAAETLFKGGAIPGW</sequence>
<dbReference type="OrthoDB" id="9812878at2"/>
<evidence type="ECO:0000313" key="9">
    <source>
        <dbReference type="EMBL" id="SEQ33692.1"/>
    </source>
</evidence>
<evidence type="ECO:0000313" key="10">
    <source>
        <dbReference type="Proteomes" id="UP000242515"/>
    </source>
</evidence>
<dbReference type="PANTHER" id="PTHR30429">
    <property type="entry name" value="D-METHIONINE-BINDING LIPOPROTEIN METQ"/>
    <property type="match status" value="1"/>
</dbReference>
<dbReference type="GO" id="GO:0005886">
    <property type="term" value="C:plasma membrane"/>
    <property type="evidence" value="ECO:0007669"/>
    <property type="project" value="UniProtKB-SubCell"/>
</dbReference>
<evidence type="ECO:0000256" key="2">
    <source>
        <dbReference type="ARBA" id="ARBA00022729"/>
    </source>
</evidence>
<dbReference type="AlphaFoldDB" id="A0A1H9F6X2"/>
<evidence type="ECO:0000256" key="1">
    <source>
        <dbReference type="ARBA" id="ARBA00004193"/>
    </source>
</evidence>
<comment type="subcellular location">
    <subcellularLocation>
        <location evidence="1">Cell membrane</location>
        <topology evidence="1">Lipid-anchor</topology>
    </subcellularLocation>
</comment>
<evidence type="ECO:0000256" key="5">
    <source>
        <dbReference type="ARBA" id="ARBA00023288"/>
    </source>
</evidence>
<evidence type="ECO:0000256" key="4">
    <source>
        <dbReference type="ARBA" id="ARBA00023139"/>
    </source>
</evidence>
<dbReference type="Pfam" id="PF03180">
    <property type="entry name" value="Lipoprotein_9"/>
    <property type="match status" value="1"/>
</dbReference>
<dbReference type="Proteomes" id="UP000242515">
    <property type="component" value="Unassembled WGS sequence"/>
</dbReference>
<reference evidence="10" key="1">
    <citation type="submission" date="2016-10" db="EMBL/GenBank/DDBJ databases">
        <authorList>
            <person name="Varghese N."/>
            <person name="Submissions S."/>
        </authorList>
    </citation>
    <scope>NUCLEOTIDE SEQUENCE [LARGE SCALE GENOMIC DNA]</scope>
    <source>
        <strain evidence="10">8N4</strain>
    </source>
</reference>
<evidence type="ECO:0000256" key="7">
    <source>
        <dbReference type="PIRSR" id="PIRSR002854-1"/>
    </source>
</evidence>
<dbReference type="Gene3D" id="3.40.190.10">
    <property type="entry name" value="Periplasmic binding protein-like II"/>
    <property type="match status" value="2"/>
</dbReference>
<dbReference type="RefSeq" id="WP_092672980.1">
    <property type="nucleotide sequence ID" value="NZ_FOGC01000002.1"/>
</dbReference>
<feature type="lipid moiety-binding region" description="S-diacylglycerol cysteine" evidence="7">
    <location>
        <position position="19"/>
    </location>
</feature>
<keyword evidence="4" id="KW-0564">Palmitate</keyword>
<dbReference type="SUPFAM" id="SSF53850">
    <property type="entry name" value="Periplasmic binding protein-like II"/>
    <property type="match status" value="1"/>
</dbReference>
<dbReference type="PIRSF" id="PIRSF002854">
    <property type="entry name" value="MetQ"/>
    <property type="match status" value="1"/>
</dbReference>
<evidence type="ECO:0000256" key="6">
    <source>
        <dbReference type="PIRNR" id="PIRNR002854"/>
    </source>
</evidence>